<proteinExistence type="predicted"/>
<accession>H0HWR0</accession>
<name>H0HWR0_9HYPH</name>
<dbReference type="SUPFAM" id="SSF46689">
    <property type="entry name" value="Homeodomain-like"/>
    <property type="match status" value="1"/>
</dbReference>
<feature type="coiled-coil region" evidence="1">
    <location>
        <begin position="48"/>
        <end position="76"/>
    </location>
</feature>
<dbReference type="InterPro" id="IPR009057">
    <property type="entry name" value="Homeodomain-like_sf"/>
</dbReference>
<dbReference type="GO" id="GO:0004803">
    <property type="term" value="F:transposase activity"/>
    <property type="evidence" value="ECO:0007669"/>
    <property type="project" value="InterPro"/>
</dbReference>
<reference evidence="3 4" key="1">
    <citation type="journal article" date="2012" name="J. Bacteriol.">
        <title>Draft Genome Sequence of Mesorhizobium alhagi CCNWXJ12-2T, a Novel Salt-Resistant Species Isolated from the Desert of Northwestern China.</title>
        <authorList>
            <person name="Zhou M."/>
            <person name="Chen W."/>
            <person name="Chen H."/>
            <person name="Wei G."/>
        </authorList>
    </citation>
    <scope>NUCLEOTIDE SEQUENCE [LARGE SCALE GENOMIC DNA]</scope>
    <source>
        <strain evidence="3 4">CCNWXJ12-2</strain>
    </source>
</reference>
<protein>
    <submittedName>
        <fullName evidence="3">Transcriptional regulator</fullName>
    </submittedName>
</protein>
<dbReference type="Proteomes" id="UP000003250">
    <property type="component" value="Unassembled WGS sequence"/>
</dbReference>
<dbReference type="AlphaFoldDB" id="H0HWR0"/>
<evidence type="ECO:0000256" key="1">
    <source>
        <dbReference type="SAM" id="Coils"/>
    </source>
</evidence>
<gene>
    <name evidence="3" type="ORF">MAXJ12_23127</name>
</gene>
<dbReference type="RefSeq" id="WP_008838217.1">
    <property type="nucleotide sequence ID" value="NZ_AHAM01000187.1"/>
</dbReference>
<dbReference type="Pfam" id="PF01527">
    <property type="entry name" value="HTH_Tnp_1"/>
    <property type="match status" value="1"/>
</dbReference>
<dbReference type="GO" id="GO:0006313">
    <property type="term" value="P:DNA transposition"/>
    <property type="evidence" value="ECO:0007669"/>
    <property type="project" value="InterPro"/>
</dbReference>
<dbReference type="InterPro" id="IPR002514">
    <property type="entry name" value="Transposase_8"/>
</dbReference>
<evidence type="ECO:0000313" key="4">
    <source>
        <dbReference type="Proteomes" id="UP000003250"/>
    </source>
</evidence>
<organism evidence="3 4">
    <name type="scientific">Mesorhizobium alhagi CCNWXJ12-2</name>
    <dbReference type="NCBI Taxonomy" id="1107882"/>
    <lineage>
        <taxon>Bacteria</taxon>
        <taxon>Pseudomonadati</taxon>
        <taxon>Pseudomonadota</taxon>
        <taxon>Alphaproteobacteria</taxon>
        <taxon>Hyphomicrobiales</taxon>
        <taxon>Phyllobacteriaceae</taxon>
        <taxon>Allomesorhizobium</taxon>
    </lineage>
</organism>
<evidence type="ECO:0000313" key="3">
    <source>
        <dbReference type="EMBL" id="EHK54859.1"/>
    </source>
</evidence>
<evidence type="ECO:0000256" key="2">
    <source>
        <dbReference type="SAM" id="MobiDB-lite"/>
    </source>
</evidence>
<sequence>MLGQIEKSIGRGESVKNATSRAGISEQTYYQWKKSAAPASDGGDLKGLLALEEENARLKKLLADRLRKENAELKKKLGF</sequence>
<dbReference type="GO" id="GO:0003677">
    <property type="term" value="F:DNA binding"/>
    <property type="evidence" value="ECO:0007669"/>
    <property type="project" value="InterPro"/>
</dbReference>
<dbReference type="EMBL" id="AHAM01000187">
    <property type="protein sequence ID" value="EHK54859.1"/>
    <property type="molecule type" value="Genomic_DNA"/>
</dbReference>
<keyword evidence="1" id="KW-0175">Coiled coil</keyword>
<feature type="region of interest" description="Disordered" evidence="2">
    <location>
        <begin position="1"/>
        <end position="21"/>
    </location>
</feature>
<keyword evidence="4" id="KW-1185">Reference proteome</keyword>
<dbReference type="PATRIC" id="fig|1107882.3.peg.4509"/>